<evidence type="ECO:0000256" key="6">
    <source>
        <dbReference type="SAM" id="Phobius"/>
    </source>
</evidence>
<feature type="transmembrane region" description="Helical" evidence="6">
    <location>
        <begin position="211"/>
        <end position="230"/>
    </location>
</feature>
<dbReference type="EMBL" id="CAHJWF010000005">
    <property type="protein sequence ID" value="CAB5496334.1"/>
    <property type="molecule type" value="Genomic_DNA"/>
</dbReference>
<keyword evidence="4 6" id="KW-1133">Transmembrane helix</keyword>
<keyword evidence="9" id="KW-1185">Reference proteome</keyword>
<feature type="transmembrane region" description="Helical" evidence="6">
    <location>
        <begin position="12"/>
        <end position="33"/>
    </location>
</feature>
<reference evidence="8 9" key="1">
    <citation type="submission" date="2020-05" db="EMBL/GenBank/DDBJ databases">
        <authorList>
            <person name="Petersen J."/>
            <person name="Sayavedra L."/>
        </authorList>
    </citation>
    <scope>NUCLEOTIDE SEQUENCE [LARGE SCALE GENOMIC DNA]</scope>
    <source>
        <strain evidence="8">B azoricus SOX ET2 1586I</strain>
    </source>
</reference>
<evidence type="ECO:0000256" key="2">
    <source>
        <dbReference type="ARBA" id="ARBA00022475"/>
    </source>
</evidence>
<evidence type="ECO:0000256" key="4">
    <source>
        <dbReference type="ARBA" id="ARBA00022989"/>
    </source>
</evidence>
<feature type="transmembrane region" description="Helical" evidence="6">
    <location>
        <begin position="179"/>
        <end position="199"/>
    </location>
</feature>
<feature type="domain" description="EamA" evidence="7">
    <location>
        <begin position="152"/>
        <end position="282"/>
    </location>
</feature>
<organism evidence="8 9">
    <name type="scientific">Bathymodiolus thermophilus thioautotrophic gill symbiont</name>
    <dbReference type="NCBI Taxonomy" id="2360"/>
    <lineage>
        <taxon>Bacteria</taxon>
        <taxon>Pseudomonadati</taxon>
        <taxon>Pseudomonadota</taxon>
        <taxon>Gammaproteobacteria</taxon>
        <taxon>sulfur-oxidizing symbionts</taxon>
    </lineage>
</organism>
<dbReference type="Pfam" id="PF00892">
    <property type="entry name" value="EamA"/>
    <property type="match status" value="2"/>
</dbReference>
<evidence type="ECO:0000256" key="5">
    <source>
        <dbReference type="ARBA" id="ARBA00023136"/>
    </source>
</evidence>
<dbReference type="RefSeq" id="WP_202783916.1">
    <property type="nucleotide sequence ID" value="NZ_CAHJWF010000005.1"/>
</dbReference>
<evidence type="ECO:0000256" key="3">
    <source>
        <dbReference type="ARBA" id="ARBA00022692"/>
    </source>
</evidence>
<dbReference type="PANTHER" id="PTHR32322">
    <property type="entry name" value="INNER MEMBRANE TRANSPORTER"/>
    <property type="match status" value="1"/>
</dbReference>
<feature type="domain" description="EamA" evidence="7">
    <location>
        <begin position="13"/>
        <end position="138"/>
    </location>
</feature>
<dbReference type="InterPro" id="IPR000620">
    <property type="entry name" value="EamA_dom"/>
</dbReference>
<dbReference type="InterPro" id="IPR037185">
    <property type="entry name" value="EmrE-like"/>
</dbReference>
<keyword evidence="5 6" id="KW-0472">Membrane</keyword>
<feature type="transmembrane region" description="Helical" evidence="6">
    <location>
        <begin position="91"/>
        <end position="115"/>
    </location>
</feature>
<feature type="transmembrane region" description="Helical" evidence="6">
    <location>
        <begin position="39"/>
        <end position="56"/>
    </location>
</feature>
<feature type="transmembrane region" description="Helical" evidence="6">
    <location>
        <begin position="152"/>
        <end position="170"/>
    </location>
</feature>
<feature type="transmembrane region" description="Helical" evidence="6">
    <location>
        <begin position="122"/>
        <end position="140"/>
    </location>
</feature>
<feature type="transmembrane region" description="Helical" evidence="6">
    <location>
        <begin position="68"/>
        <end position="85"/>
    </location>
</feature>
<gene>
    <name evidence="8" type="ORF">AZO1586I_10</name>
</gene>
<dbReference type="PANTHER" id="PTHR32322:SF18">
    <property type="entry name" value="S-ADENOSYLMETHIONINE_S-ADENOSYLHOMOCYSTEINE TRANSPORTER"/>
    <property type="match status" value="1"/>
</dbReference>
<dbReference type="InterPro" id="IPR050638">
    <property type="entry name" value="AA-Vitamin_Transporters"/>
</dbReference>
<comment type="subcellular location">
    <subcellularLocation>
        <location evidence="1">Cell membrane</location>
        <topology evidence="1">Multi-pass membrane protein</topology>
    </subcellularLocation>
</comment>
<evidence type="ECO:0000313" key="9">
    <source>
        <dbReference type="Proteomes" id="UP000626656"/>
    </source>
</evidence>
<accession>A0ABM8M523</accession>
<feature type="transmembrane region" description="Helical" evidence="6">
    <location>
        <begin position="237"/>
        <end position="260"/>
    </location>
</feature>
<feature type="transmembrane region" description="Helical" evidence="6">
    <location>
        <begin position="266"/>
        <end position="284"/>
    </location>
</feature>
<name>A0ABM8M523_9GAMM</name>
<protein>
    <recommendedName>
        <fullName evidence="7">EamA domain-containing protein</fullName>
    </recommendedName>
</protein>
<keyword evidence="3 6" id="KW-0812">Transmembrane</keyword>
<keyword evidence="2" id="KW-1003">Cell membrane</keyword>
<evidence type="ECO:0000256" key="1">
    <source>
        <dbReference type="ARBA" id="ARBA00004651"/>
    </source>
</evidence>
<comment type="caution">
    <text evidence="8">The sequence shown here is derived from an EMBL/GenBank/DDBJ whole genome shotgun (WGS) entry which is preliminary data.</text>
</comment>
<evidence type="ECO:0000313" key="8">
    <source>
        <dbReference type="EMBL" id="CAB5496334.1"/>
    </source>
</evidence>
<dbReference type="SUPFAM" id="SSF103481">
    <property type="entry name" value="Multidrug resistance efflux transporter EmrE"/>
    <property type="match status" value="2"/>
</dbReference>
<evidence type="ECO:0000259" key="7">
    <source>
        <dbReference type="Pfam" id="PF00892"/>
    </source>
</evidence>
<proteinExistence type="predicted"/>
<dbReference type="Proteomes" id="UP000626656">
    <property type="component" value="Unassembled WGS sequence"/>
</dbReference>
<sequence length="299" mass="32626">MIKIGSKYSNLIQLVVGGLLFSLSAILVSVVSIGGGGAAFYRMFFAALSFFIILILTGNRVFLSPKDYIYSILTGSVLAFNYIVWHKSIHIVGPGIGSILTNTQIFFMVAAGVILFKERITIPKVLAVLMGFLGIVALTNNETKISDVGLDGILYGLGSGAAYSIAILFLKNITSTNKFLSMFVVCLTASIFIYVYTSVSNESIAINNVETLVYLLAYGILVQVFGWYLIARSVPHLSLFTVGLVLLVEPLITFLIDITLLGKEVVLIQIFGAILTLFAMYIGLNKEKKNEGNNINYRE</sequence>